<keyword evidence="1" id="KW-0812">Transmembrane</keyword>
<gene>
    <name evidence="3" type="ORF">Bealeia1_00233</name>
</gene>
<dbReference type="PANTHER" id="PTHR33371">
    <property type="entry name" value="INTERMEMBRANE PHOSPHOLIPID TRANSPORT SYSTEM BINDING PROTEIN MLAD-RELATED"/>
    <property type="match status" value="1"/>
</dbReference>
<sequence length="153" mass="16249">MRANLIEVVMGAVVLVVAIVFIAFAYSSSQLQPVQGYNITAKFDRIDGLIRGSDIKMSGVKIGTVTDVILDPKSYLAVVTLTLNPNIKVPVDTAAEIVGDGLLGSKFLALVPGGEDDLIPEGGEIQHTQSSISLEALIGKFIYNSDAKDESKK</sequence>
<dbReference type="EMBL" id="CP133270">
    <property type="protein sequence ID" value="WVX66062.1"/>
    <property type="molecule type" value="Genomic_DNA"/>
</dbReference>
<evidence type="ECO:0000313" key="4">
    <source>
        <dbReference type="Proteomes" id="UP001330434"/>
    </source>
</evidence>
<keyword evidence="1" id="KW-1133">Transmembrane helix</keyword>
<accession>A0ABZ2C3Q4</accession>
<dbReference type="PANTHER" id="PTHR33371:SF4">
    <property type="entry name" value="INTERMEMBRANE PHOSPHOLIPID TRANSPORT SYSTEM BINDING PROTEIN MLAD"/>
    <property type="match status" value="1"/>
</dbReference>
<feature type="transmembrane region" description="Helical" evidence="1">
    <location>
        <begin position="6"/>
        <end position="26"/>
    </location>
</feature>
<dbReference type="NCBIfam" id="TIGR04430">
    <property type="entry name" value="OM_asym_MlaD"/>
    <property type="match status" value="1"/>
</dbReference>
<keyword evidence="4" id="KW-1185">Reference proteome</keyword>
<protein>
    <submittedName>
        <fullName evidence="3">Outer membrane lipid asymmetry maintenance protein MlaD</fullName>
    </submittedName>
</protein>
<evidence type="ECO:0000313" key="3">
    <source>
        <dbReference type="EMBL" id="WVX66062.1"/>
    </source>
</evidence>
<organism evidence="3 4">
    <name type="scientific">Candidatus Bealeia paramacronuclearis</name>
    <dbReference type="NCBI Taxonomy" id="1921001"/>
    <lineage>
        <taxon>Bacteria</taxon>
        <taxon>Pseudomonadati</taxon>
        <taxon>Pseudomonadota</taxon>
        <taxon>Alphaproteobacteria</taxon>
        <taxon>Holosporales</taxon>
        <taxon>Holosporaceae</taxon>
        <taxon>Candidatus Bealeia</taxon>
    </lineage>
</organism>
<feature type="domain" description="Mce/MlaD" evidence="2">
    <location>
        <begin position="35"/>
        <end position="113"/>
    </location>
</feature>
<dbReference type="Pfam" id="PF02470">
    <property type="entry name" value="MlaD"/>
    <property type="match status" value="1"/>
</dbReference>
<keyword evidence="1" id="KW-0472">Membrane</keyword>
<evidence type="ECO:0000256" key="1">
    <source>
        <dbReference type="SAM" id="Phobius"/>
    </source>
</evidence>
<evidence type="ECO:0000259" key="2">
    <source>
        <dbReference type="Pfam" id="PF02470"/>
    </source>
</evidence>
<dbReference type="InterPro" id="IPR052336">
    <property type="entry name" value="MlaD_Phospholipid_Transporter"/>
</dbReference>
<dbReference type="InterPro" id="IPR030970">
    <property type="entry name" value="ABC_MlaD"/>
</dbReference>
<dbReference type="InterPro" id="IPR003399">
    <property type="entry name" value="Mce/MlaD"/>
</dbReference>
<reference evidence="3 4" key="1">
    <citation type="journal article" date="2024" name="Environ. Microbiol.">
        <title>Novel evolutionary insights on the interactions of the Holosporales (Alphaproteobacteria) with eukaryotic hosts from comparative genomics.</title>
        <authorList>
            <person name="Giovannini M."/>
            <person name="Petroni G."/>
            <person name="Castelli M."/>
        </authorList>
    </citation>
    <scope>NUCLEOTIDE SEQUENCE [LARGE SCALE GENOMIC DNA]</scope>
    <source>
        <strain evidence="3 4">US_Bl 15I1</strain>
    </source>
</reference>
<proteinExistence type="predicted"/>
<dbReference type="Proteomes" id="UP001330434">
    <property type="component" value="Chromosome"/>
</dbReference>
<name>A0ABZ2C3Q4_9PROT</name>